<protein>
    <recommendedName>
        <fullName evidence="3">Type II secretion system protein N</fullName>
    </recommendedName>
    <alternativeName>
        <fullName evidence="10">General secretion pathway protein N</fullName>
    </alternativeName>
</protein>
<sequence length="235" mass="25725">MPRPLTLIALFLVCVLFFLIRALPAAPFLQKADGLMLAGQPLALHQIHGRIWQGDARWRWGRWRGEANWSTDWRGLLPGLTLDVAGHGMHARGWVAATPGSVRVNDLALQVPLAEISRDMAAGQADGTVTAQVDYLRVYREGRVEVEGTLRYGGGQVTWKDGGSSVPPLDGRLFTEHNVAWLKVTDPQQTLLLDASVEQCEAAVRVYRSWPRLLGVSQGGADDDVVFQVSQPLGG</sequence>
<dbReference type="HOGENOM" id="CLU_1131729_0_0_6"/>
<organism evidence="11 12">
    <name type="scientific">Isoalcanivorax pacificus W11-5</name>
    <dbReference type="NCBI Taxonomy" id="391936"/>
    <lineage>
        <taxon>Bacteria</taxon>
        <taxon>Pseudomonadati</taxon>
        <taxon>Pseudomonadota</taxon>
        <taxon>Gammaproteobacteria</taxon>
        <taxon>Oceanospirillales</taxon>
        <taxon>Alcanivoracaceae</taxon>
        <taxon>Isoalcanivorax</taxon>
    </lineage>
</organism>
<keyword evidence="9" id="KW-0472">Membrane</keyword>
<evidence type="ECO:0000256" key="9">
    <source>
        <dbReference type="ARBA" id="ARBA00023136"/>
    </source>
</evidence>
<evidence type="ECO:0000256" key="7">
    <source>
        <dbReference type="ARBA" id="ARBA00022692"/>
    </source>
</evidence>
<dbReference type="Pfam" id="PF01203">
    <property type="entry name" value="T2SSN"/>
    <property type="match status" value="1"/>
</dbReference>
<dbReference type="AlphaFoldDB" id="A0A0B4XKZ8"/>
<comment type="similarity">
    <text evidence="2">Belongs to the GSP N family.</text>
</comment>
<dbReference type="RefSeq" id="WP_008740032.1">
    <property type="nucleotide sequence ID" value="NZ_CP004387.1"/>
</dbReference>
<evidence type="ECO:0000256" key="3">
    <source>
        <dbReference type="ARBA" id="ARBA00021563"/>
    </source>
</evidence>
<proteinExistence type="inferred from homology"/>
<keyword evidence="5" id="KW-1003">Cell membrane</keyword>
<dbReference type="Proteomes" id="UP000006764">
    <property type="component" value="Chromosome"/>
</dbReference>
<keyword evidence="8" id="KW-0653">Protein transport</keyword>
<evidence type="ECO:0000256" key="5">
    <source>
        <dbReference type="ARBA" id="ARBA00022475"/>
    </source>
</evidence>
<keyword evidence="6" id="KW-0997">Cell inner membrane</keyword>
<dbReference type="GO" id="GO:0015627">
    <property type="term" value="C:type II protein secretion system complex"/>
    <property type="evidence" value="ECO:0007669"/>
    <property type="project" value="InterPro"/>
</dbReference>
<keyword evidence="12" id="KW-1185">Reference proteome</keyword>
<comment type="subcellular location">
    <subcellularLocation>
        <location evidence="1">Cell inner membrane</location>
    </subcellularLocation>
</comment>
<name>A0A0B4XKZ8_9GAMM</name>
<accession>A0A0B4XKZ8</accession>
<dbReference type="OrthoDB" id="6359046at2"/>
<dbReference type="STRING" id="391936.S7S_03000"/>
<evidence type="ECO:0000256" key="2">
    <source>
        <dbReference type="ARBA" id="ARBA00007208"/>
    </source>
</evidence>
<keyword evidence="7" id="KW-0812">Transmembrane</keyword>
<evidence type="ECO:0000256" key="8">
    <source>
        <dbReference type="ARBA" id="ARBA00022927"/>
    </source>
</evidence>
<dbReference type="EMBL" id="CP004387">
    <property type="protein sequence ID" value="AJD47022.1"/>
    <property type="molecule type" value="Genomic_DNA"/>
</dbReference>
<reference evidence="11 12" key="1">
    <citation type="journal article" date="2012" name="J. Bacteriol.">
        <title>Genome sequence of an alkane-degrading bacterium, Alcanivorax pacificus type strain W11-5, isolated from deep sea sediment.</title>
        <authorList>
            <person name="Lai Q."/>
            <person name="Shao Z."/>
        </authorList>
    </citation>
    <scope>NUCLEOTIDE SEQUENCE [LARGE SCALE GENOMIC DNA]</scope>
    <source>
        <strain evidence="11 12">W11-5</strain>
    </source>
</reference>
<dbReference type="KEGG" id="apac:S7S_03000"/>
<evidence type="ECO:0000313" key="11">
    <source>
        <dbReference type="EMBL" id="AJD47022.1"/>
    </source>
</evidence>
<evidence type="ECO:0000256" key="6">
    <source>
        <dbReference type="ARBA" id="ARBA00022519"/>
    </source>
</evidence>
<keyword evidence="4" id="KW-0813">Transport</keyword>
<evidence type="ECO:0000256" key="4">
    <source>
        <dbReference type="ARBA" id="ARBA00022448"/>
    </source>
</evidence>
<dbReference type="GO" id="GO:0015628">
    <property type="term" value="P:protein secretion by the type II secretion system"/>
    <property type="evidence" value="ECO:0007669"/>
    <property type="project" value="InterPro"/>
</dbReference>
<evidence type="ECO:0000256" key="10">
    <source>
        <dbReference type="ARBA" id="ARBA00030772"/>
    </source>
</evidence>
<dbReference type="GO" id="GO:0005886">
    <property type="term" value="C:plasma membrane"/>
    <property type="evidence" value="ECO:0007669"/>
    <property type="project" value="UniProtKB-SubCell"/>
</dbReference>
<dbReference type="InterPro" id="IPR022792">
    <property type="entry name" value="T2SS_protein-GspN"/>
</dbReference>
<evidence type="ECO:0000256" key="1">
    <source>
        <dbReference type="ARBA" id="ARBA00004533"/>
    </source>
</evidence>
<evidence type="ECO:0000313" key="12">
    <source>
        <dbReference type="Proteomes" id="UP000006764"/>
    </source>
</evidence>
<gene>
    <name evidence="11" type="ORF">S7S_03000</name>
</gene>